<dbReference type="PANTHER" id="PTHR47331">
    <property type="entry name" value="PHD-TYPE DOMAIN-CONTAINING PROTEIN"/>
    <property type="match status" value="1"/>
</dbReference>
<keyword evidence="4" id="KW-1185">Reference proteome</keyword>
<proteinExistence type="predicted"/>
<gene>
    <name evidence="3" type="ORF">RF55_12265</name>
</gene>
<name>A0A0J7N6F0_LASNI</name>
<dbReference type="Pfam" id="PF03564">
    <property type="entry name" value="DUF1759"/>
    <property type="match status" value="1"/>
</dbReference>
<dbReference type="Proteomes" id="UP000036403">
    <property type="component" value="Unassembled WGS sequence"/>
</dbReference>
<evidence type="ECO:0008006" key="5">
    <source>
        <dbReference type="Google" id="ProtNLM"/>
    </source>
</evidence>
<dbReference type="PaxDb" id="67767-A0A0J7N6F0"/>
<organism evidence="3 4">
    <name type="scientific">Lasius niger</name>
    <name type="common">Black garden ant</name>
    <dbReference type="NCBI Taxonomy" id="67767"/>
    <lineage>
        <taxon>Eukaryota</taxon>
        <taxon>Metazoa</taxon>
        <taxon>Ecdysozoa</taxon>
        <taxon>Arthropoda</taxon>
        <taxon>Hexapoda</taxon>
        <taxon>Insecta</taxon>
        <taxon>Pterygota</taxon>
        <taxon>Neoptera</taxon>
        <taxon>Endopterygota</taxon>
        <taxon>Hymenoptera</taxon>
        <taxon>Apocrita</taxon>
        <taxon>Aculeata</taxon>
        <taxon>Formicoidea</taxon>
        <taxon>Formicidae</taxon>
        <taxon>Formicinae</taxon>
        <taxon>Lasius</taxon>
        <taxon>Lasius</taxon>
    </lineage>
</organism>
<dbReference type="AlphaFoldDB" id="A0A0J7N6F0"/>
<dbReference type="GO" id="GO:0071897">
    <property type="term" value="P:DNA biosynthetic process"/>
    <property type="evidence" value="ECO:0007669"/>
    <property type="project" value="UniProtKB-ARBA"/>
</dbReference>
<feature type="non-terminal residue" evidence="3">
    <location>
        <position position="716"/>
    </location>
</feature>
<evidence type="ECO:0000256" key="1">
    <source>
        <dbReference type="SAM" id="MobiDB-lite"/>
    </source>
</evidence>
<dbReference type="STRING" id="67767.A0A0J7N6F0"/>
<dbReference type="PANTHER" id="PTHR47331:SF5">
    <property type="entry name" value="RIBONUCLEASE H"/>
    <property type="match status" value="1"/>
</dbReference>
<comment type="caution">
    <text evidence="3">The sequence shown here is derived from an EMBL/GenBank/DDBJ whole genome shotgun (WGS) entry which is preliminary data.</text>
</comment>
<sequence>MVSVPRLELNGASLLVKLLTFVQTSLALDNVPIYGWTDSTVVLTWVNHHPSRWKPFVANRVSLIQTALPRMRWSHVPSADNPADCASRGISTSELQQHLLWWQGPSWLSKPSAFWPSSKCERSNVASDKYDPGSVDLEERRDIVCHAGSRRVARRATVHGLISRVVVNYRKLGKDKFSAVKTRVRIADLERLWTTCKELHVRLETSASDYDRKHDYFVETEFDEAADVYEKSMDELSEMLAKQTNGSSFVQRTDPDETASGHESYNCRFALPRIKVPPFDGNAALLIAHVQMSDANYDGAWKILKDEYDCSRALITAYINAFAAFPAMKTESASDLKRLRDTVNSSLSALRNLKRPVNNWADLLVYIVVQKFSAKTRREWNIKLGASNDYPTFDRLLEFINERARGIAKPEETPEISSSRVSSEETRNKSHASVNTTVTNHVLNCVATPDVDALLRKFWEVEEVPQQPIQSPEDAHCESFFAKTISRTPSGRYIVRLPFRGDTTVAIGESRAKALRLYHRTEDRLAAQPHVAVEYNKFLSEYETLGHMERVEVPDTSLRSVYLPHHLVFKEGSQTSNLRVVFNASCNTSNGTSLNDHLLSGPKLQLDIAAVILRWRRHRFVYRADIAKMFRQILVSREDADYQRIFWRPLNSPTVLPFRLLTVTYGTAPAPFFAMRVLRQLADDDEKEFPEAVEVLRHSIYVDNVLFGADELSEAR</sequence>
<evidence type="ECO:0000256" key="2">
    <source>
        <dbReference type="SAM" id="SignalP"/>
    </source>
</evidence>
<evidence type="ECO:0000313" key="4">
    <source>
        <dbReference type="Proteomes" id="UP000036403"/>
    </source>
</evidence>
<accession>A0A0J7N6F0</accession>
<dbReference type="SUPFAM" id="SSF56672">
    <property type="entry name" value="DNA/RNA polymerases"/>
    <property type="match status" value="1"/>
</dbReference>
<feature type="signal peptide" evidence="2">
    <location>
        <begin position="1"/>
        <end position="27"/>
    </location>
</feature>
<dbReference type="InterPro" id="IPR043502">
    <property type="entry name" value="DNA/RNA_pol_sf"/>
</dbReference>
<dbReference type="EMBL" id="LBMM01009254">
    <property type="protein sequence ID" value="KMQ88275.1"/>
    <property type="molecule type" value="Genomic_DNA"/>
</dbReference>
<feature type="region of interest" description="Disordered" evidence="1">
    <location>
        <begin position="410"/>
        <end position="430"/>
    </location>
</feature>
<keyword evidence="2" id="KW-0732">Signal</keyword>
<dbReference type="InterPro" id="IPR005312">
    <property type="entry name" value="DUF1759"/>
</dbReference>
<feature type="chain" id="PRO_5005291153" description="Reverse transcriptase domain-containing protein" evidence="2">
    <location>
        <begin position="28"/>
        <end position="716"/>
    </location>
</feature>
<reference evidence="3 4" key="1">
    <citation type="submission" date="2015-04" db="EMBL/GenBank/DDBJ databases">
        <title>Lasius niger genome sequencing.</title>
        <authorList>
            <person name="Konorov E.A."/>
            <person name="Nikitin M.A."/>
            <person name="Kirill M.V."/>
            <person name="Chang P."/>
        </authorList>
    </citation>
    <scope>NUCLEOTIDE SEQUENCE [LARGE SCALE GENOMIC DNA]</scope>
    <source>
        <tissue evidence="3">Whole</tissue>
    </source>
</reference>
<evidence type="ECO:0000313" key="3">
    <source>
        <dbReference type="EMBL" id="KMQ88275.1"/>
    </source>
</evidence>
<protein>
    <recommendedName>
        <fullName evidence="5">Reverse transcriptase domain-containing protein</fullName>
    </recommendedName>
</protein>
<dbReference type="OrthoDB" id="5920040at2759"/>